<evidence type="ECO:0000256" key="2">
    <source>
        <dbReference type="SAM" id="SignalP"/>
    </source>
</evidence>
<feature type="transmembrane region" description="Helical" evidence="1">
    <location>
        <begin position="287"/>
        <end position="311"/>
    </location>
</feature>
<dbReference type="Gene3D" id="2.60.40.10">
    <property type="entry name" value="Immunoglobulins"/>
    <property type="match status" value="2"/>
</dbReference>
<dbReference type="InterPro" id="IPR007110">
    <property type="entry name" value="Ig-like_dom"/>
</dbReference>
<dbReference type="PROSITE" id="PS50835">
    <property type="entry name" value="IG_LIKE"/>
    <property type="match status" value="1"/>
</dbReference>
<dbReference type="PANTHER" id="PTHR13771">
    <property type="entry name" value="INTERCELLULAR ADHESION MOLECULE"/>
    <property type="match status" value="1"/>
</dbReference>
<reference evidence="4" key="1">
    <citation type="submission" date="2019-04" db="EMBL/GenBank/DDBJ databases">
        <title>Genome assembly of Zosterops borbonicus 15179.</title>
        <authorList>
            <person name="Leroy T."/>
            <person name="Anselmetti Y."/>
            <person name="Tilak M.-K."/>
            <person name="Nabholz B."/>
        </authorList>
    </citation>
    <scope>NUCLEOTIDE SEQUENCE</scope>
    <source>
        <strain evidence="4">HGM_15179</strain>
        <tissue evidence="4">Muscle</tissue>
    </source>
</reference>
<evidence type="ECO:0000313" key="5">
    <source>
        <dbReference type="Proteomes" id="UP000796761"/>
    </source>
</evidence>
<keyword evidence="1" id="KW-0812">Transmembrane</keyword>
<name>A0A8K1D857_9PASS</name>
<feature type="chain" id="PRO_5035432973" description="Ig-like domain-containing protein" evidence="2">
    <location>
        <begin position="20"/>
        <end position="325"/>
    </location>
</feature>
<gene>
    <name evidence="4" type="ORF">HGM15179_020220</name>
</gene>
<dbReference type="GO" id="GO:0005178">
    <property type="term" value="F:integrin binding"/>
    <property type="evidence" value="ECO:0007669"/>
    <property type="project" value="InterPro"/>
</dbReference>
<dbReference type="InterPro" id="IPR047012">
    <property type="entry name" value="ICAM_VCAM"/>
</dbReference>
<dbReference type="PANTHER" id="PTHR13771:SF8">
    <property type="entry name" value="INTERCELLULAR ADHESION MOLECULE 4"/>
    <property type="match status" value="1"/>
</dbReference>
<evidence type="ECO:0000259" key="3">
    <source>
        <dbReference type="PROSITE" id="PS50835"/>
    </source>
</evidence>
<keyword evidence="1" id="KW-1133">Transmembrane helix</keyword>
<keyword evidence="1" id="KW-0472">Membrane</keyword>
<dbReference type="AlphaFoldDB" id="A0A8K1D857"/>
<dbReference type="SUPFAM" id="SSF48726">
    <property type="entry name" value="Immunoglobulin"/>
    <property type="match status" value="1"/>
</dbReference>
<dbReference type="InterPro" id="IPR013783">
    <property type="entry name" value="Ig-like_fold"/>
</dbReference>
<evidence type="ECO:0000256" key="1">
    <source>
        <dbReference type="SAM" id="Phobius"/>
    </source>
</evidence>
<feature type="domain" description="Ig-like" evidence="3">
    <location>
        <begin position="202"/>
        <end position="276"/>
    </location>
</feature>
<feature type="signal peptide" evidence="2">
    <location>
        <begin position="1"/>
        <end position="19"/>
    </location>
</feature>
<dbReference type="Proteomes" id="UP000796761">
    <property type="component" value="Unassembled WGS sequence"/>
</dbReference>
<dbReference type="InterPro" id="IPR036179">
    <property type="entry name" value="Ig-like_dom_sf"/>
</dbReference>
<comment type="caution">
    <text evidence="4">The sequence shown here is derived from an EMBL/GenBank/DDBJ whole genome shotgun (WGS) entry which is preliminary data.</text>
</comment>
<keyword evidence="5" id="KW-1185">Reference proteome</keyword>
<proteinExistence type="predicted"/>
<keyword evidence="2" id="KW-0732">Signal</keyword>
<dbReference type="EMBL" id="SWJQ01002107">
    <property type="protein sequence ID" value="TRZ06882.1"/>
    <property type="molecule type" value="Genomic_DNA"/>
</dbReference>
<dbReference type="OrthoDB" id="6250964at2759"/>
<accession>A0A8K1D857</accession>
<sequence length="325" mass="35092">MEPLALLVLALGTLSVITAVPTPPVLSPLLLPVPSSVGTGTPFDVTCVTNVTVDNVTITANDQPFPVSLSGDGHRATATVTVTRPGRVRLGCAVRAGESEAGVTINIYAYDVPEPILNVTTTRPAAGTVLRGQCSLPAGALRDIRVRVVAGGDNVLVDGGQPPVTFELPVREEKEEMELLCQARLESIVRSSSVSIHVLVKPHLDTLTCPTHQNWTEGQEETLNCRAGGRPRPQIVCSKGQESLDTESSQRAHRDHAGVYRCRATNELGTAERNVTIWVIYDNSIPVLPLVLGTVFPALTLLILAGFYLLYRHNTKIGIYWLWKR</sequence>
<dbReference type="FunFam" id="2.60.40.10:FF:000641">
    <property type="entry name" value="Intercellular adhesion molecule 1"/>
    <property type="match status" value="1"/>
</dbReference>
<evidence type="ECO:0000313" key="4">
    <source>
        <dbReference type="EMBL" id="TRZ06882.1"/>
    </source>
</evidence>
<dbReference type="GO" id="GO:0005886">
    <property type="term" value="C:plasma membrane"/>
    <property type="evidence" value="ECO:0007669"/>
    <property type="project" value="TreeGrafter"/>
</dbReference>
<organism evidence="4 5">
    <name type="scientific">Zosterops borbonicus</name>
    <dbReference type="NCBI Taxonomy" id="364589"/>
    <lineage>
        <taxon>Eukaryota</taxon>
        <taxon>Metazoa</taxon>
        <taxon>Chordata</taxon>
        <taxon>Craniata</taxon>
        <taxon>Vertebrata</taxon>
        <taxon>Euteleostomi</taxon>
        <taxon>Archelosauria</taxon>
        <taxon>Archosauria</taxon>
        <taxon>Dinosauria</taxon>
        <taxon>Saurischia</taxon>
        <taxon>Theropoda</taxon>
        <taxon>Coelurosauria</taxon>
        <taxon>Aves</taxon>
        <taxon>Neognathae</taxon>
        <taxon>Neoaves</taxon>
        <taxon>Telluraves</taxon>
        <taxon>Australaves</taxon>
        <taxon>Passeriformes</taxon>
        <taxon>Sylvioidea</taxon>
        <taxon>Zosteropidae</taxon>
        <taxon>Zosterops</taxon>
    </lineage>
</organism>
<dbReference type="GO" id="GO:0007155">
    <property type="term" value="P:cell adhesion"/>
    <property type="evidence" value="ECO:0007669"/>
    <property type="project" value="InterPro"/>
</dbReference>
<dbReference type="Pfam" id="PF13895">
    <property type="entry name" value="Ig_2"/>
    <property type="match status" value="1"/>
</dbReference>
<protein>
    <recommendedName>
        <fullName evidence="3">Ig-like domain-containing protein</fullName>
    </recommendedName>
</protein>